<dbReference type="GO" id="GO:0005509">
    <property type="term" value="F:calcium ion binding"/>
    <property type="evidence" value="ECO:0007669"/>
    <property type="project" value="InterPro"/>
</dbReference>
<evidence type="ECO:0000313" key="3">
    <source>
        <dbReference type="EMBL" id="KAG2602486.1"/>
    </source>
</evidence>
<name>A0A8T0T2C0_PANVG</name>
<feature type="compositionally biased region" description="Low complexity" evidence="1">
    <location>
        <begin position="52"/>
        <end position="63"/>
    </location>
</feature>
<comment type="caution">
    <text evidence="3">The sequence shown here is derived from an EMBL/GenBank/DDBJ whole genome shotgun (WGS) entry which is preliminary data.</text>
</comment>
<accession>A0A8T0T2C0</accession>
<evidence type="ECO:0000256" key="1">
    <source>
        <dbReference type="SAM" id="MobiDB-lite"/>
    </source>
</evidence>
<organism evidence="3 4">
    <name type="scientific">Panicum virgatum</name>
    <name type="common">Blackwell switchgrass</name>
    <dbReference type="NCBI Taxonomy" id="38727"/>
    <lineage>
        <taxon>Eukaryota</taxon>
        <taxon>Viridiplantae</taxon>
        <taxon>Streptophyta</taxon>
        <taxon>Embryophyta</taxon>
        <taxon>Tracheophyta</taxon>
        <taxon>Spermatophyta</taxon>
        <taxon>Magnoliopsida</taxon>
        <taxon>Liliopsida</taxon>
        <taxon>Poales</taxon>
        <taxon>Poaceae</taxon>
        <taxon>PACMAD clade</taxon>
        <taxon>Panicoideae</taxon>
        <taxon>Panicodae</taxon>
        <taxon>Paniceae</taxon>
        <taxon>Panicinae</taxon>
        <taxon>Panicum</taxon>
        <taxon>Panicum sect. Hiantes</taxon>
    </lineage>
</organism>
<feature type="region of interest" description="Disordered" evidence="1">
    <location>
        <begin position="31"/>
        <end position="78"/>
    </location>
</feature>
<dbReference type="OrthoDB" id="3244603at2759"/>
<dbReference type="Proteomes" id="UP000823388">
    <property type="component" value="Chromosome 5K"/>
</dbReference>
<dbReference type="AlphaFoldDB" id="A0A8T0T2C0"/>
<keyword evidence="4" id="KW-1185">Reference proteome</keyword>
<protein>
    <recommendedName>
        <fullName evidence="2">EF-hand domain-containing protein</fullName>
    </recommendedName>
</protein>
<dbReference type="PROSITE" id="PS50222">
    <property type="entry name" value="EF_HAND_2"/>
    <property type="match status" value="1"/>
</dbReference>
<dbReference type="EMBL" id="CM029045">
    <property type="protein sequence ID" value="KAG2602486.1"/>
    <property type="molecule type" value="Genomic_DNA"/>
</dbReference>
<dbReference type="InterPro" id="IPR002048">
    <property type="entry name" value="EF_hand_dom"/>
</dbReference>
<evidence type="ECO:0000259" key="2">
    <source>
        <dbReference type="PROSITE" id="PS50222"/>
    </source>
</evidence>
<evidence type="ECO:0000313" key="4">
    <source>
        <dbReference type="Proteomes" id="UP000823388"/>
    </source>
</evidence>
<reference evidence="3" key="1">
    <citation type="submission" date="2020-05" db="EMBL/GenBank/DDBJ databases">
        <title>WGS assembly of Panicum virgatum.</title>
        <authorList>
            <person name="Lovell J.T."/>
            <person name="Jenkins J."/>
            <person name="Shu S."/>
            <person name="Juenger T.E."/>
            <person name="Schmutz J."/>
        </authorList>
    </citation>
    <scope>NUCLEOTIDE SEQUENCE</scope>
    <source>
        <strain evidence="3">AP13</strain>
    </source>
</reference>
<gene>
    <name evidence="3" type="ORF">PVAP13_5KG692400</name>
</gene>
<proteinExistence type="predicted"/>
<feature type="domain" description="EF-hand" evidence="2">
    <location>
        <begin position="87"/>
        <end position="122"/>
    </location>
</feature>
<sequence>MTLQSSATAAAATAGGFAAVRRAKSWWSGRRAVSTLPTPRRTPAASIRRDPAPAGASAPARRSPLCRPSHARGPRCQPSSTQKLLFAFSEDVAAIFRVADKDNSGTLTVKKIKDVPGDICERYPQVELYLKSNQMKGFHDLLKDSDGNSKELKELDI</sequence>